<dbReference type="RefSeq" id="WP_379912245.1">
    <property type="nucleotide sequence ID" value="NZ_JBHSWE010000001.1"/>
</dbReference>
<dbReference type="PANTHER" id="PTHR45766:SF6">
    <property type="entry name" value="SWI_SNF-RELATED MATRIX-ASSOCIATED ACTIN-DEPENDENT REGULATOR OF CHROMATIN SUBFAMILY A-LIKE PROTEIN 1"/>
    <property type="match status" value="1"/>
</dbReference>
<dbReference type="Gene3D" id="6.10.140.1500">
    <property type="match status" value="1"/>
</dbReference>
<dbReference type="InterPro" id="IPR027417">
    <property type="entry name" value="P-loop_NTPase"/>
</dbReference>
<dbReference type="InterPro" id="IPR001650">
    <property type="entry name" value="Helicase_C-like"/>
</dbReference>
<dbReference type="NCBIfam" id="NF003426">
    <property type="entry name" value="PRK04914.1"/>
    <property type="match status" value="1"/>
</dbReference>
<dbReference type="EMBL" id="JBHSWE010000001">
    <property type="protein sequence ID" value="MFC6673672.1"/>
    <property type="molecule type" value="Genomic_DNA"/>
</dbReference>
<dbReference type="SUPFAM" id="SSF52540">
    <property type="entry name" value="P-loop containing nucleoside triphosphate hydrolases"/>
    <property type="match status" value="1"/>
</dbReference>
<keyword evidence="5" id="KW-1185">Reference proteome</keyword>
<comment type="caution">
    <text evidence="4">The sequence shown here is derived from an EMBL/GenBank/DDBJ whole genome shotgun (WGS) entry which is preliminary data.</text>
</comment>
<keyword evidence="1" id="KW-0378">Hydrolase</keyword>
<evidence type="ECO:0000313" key="4">
    <source>
        <dbReference type="EMBL" id="MFC6673672.1"/>
    </source>
</evidence>
<dbReference type="PANTHER" id="PTHR45766">
    <property type="entry name" value="DNA ANNEALING HELICASE AND ENDONUCLEASE ZRANB3 FAMILY MEMBER"/>
    <property type="match status" value="1"/>
</dbReference>
<protein>
    <submittedName>
        <fullName evidence="4">RNA polymerase-associated protein RapA</fullName>
    </submittedName>
</protein>
<dbReference type="Proteomes" id="UP001596422">
    <property type="component" value="Unassembled WGS sequence"/>
</dbReference>
<dbReference type="InterPro" id="IPR038718">
    <property type="entry name" value="SNF2-like_sf"/>
</dbReference>
<reference evidence="5" key="1">
    <citation type="journal article" date="2019" name="Int. J. Syst. Evol. Microbiol.">
        <title>The Global Catalogue of Microorganisms (GCM) 10K type strain sequencing project: providing services to taxonomists for standard genome sequencing and annotation.</title>
        <authorList>
            <consortium name="The Broad Institute Genomics Platform"/>
            <consortium name="The Broad Institute Genome Sequencing Center for Infectious Disease"/>
            <person name="Wu L."/>
            <person name="Ma J."/>
        </authorList>
    </citation>
    <scope>NUCLEOTIDE SEQUENCE [LARGE SCALE GENOMIC DNA]</scope>
    <source>
        <strain evidence="5">NBRC 111756</strain>
    </source>
</reference>
<name>A0ABW2A852_9GAMM</name>
<gene>
    <name evidence="4" type="primary">rapA</name>
    <name evidence="4" type="ORF">ACFQDL_28960</name>
</gene>
<evidence type="ECO:0000256" key="2">
    <source>
        <dbReference type="SAM" id="Coils"/>
    </source>
</evidence>
<proteinExistence type="predicted"/>
<feature type="coiled-coil region" evidence="2">
    <location>
        <begin position="341"/>
        <end position="368"/>
    </location>
</feature>
<dbReference type="PROSITE" id="PS51194">
    <property type="entry name" value="HELICASE_CTER"/>
    <property type="match status" value="1"/>
</dbReference>
<dbReference type="SMART" id="SM00490">
    <property type="entry name" value="HELICc"/>
    <property type="match status" value="1"/>
</dbReference>
<dbReference type="Gene3D" id="3.40.50.10810">
    <property type="entry name" value="Tandem AAA-ATPase domain"/>
    <property type="match status" value="1"/>
</dbReference>
<dbReference type="Pfam" id="PF12137">
    <property type="entry name" value="RapA_C"/>
    <property type="match status" value="1"/>
</dbReference>
<dbReference type="Gene3D" id="6.10.140.2230">
    <property type="match status" value="1"/>
</dbReference>
<evidence type="ECO:0000313" key="5">
    <source>
        <dbReference type="Proteomes" id="UP001596422"/>
    </source>
</evidence>
<organism evidence="4 5">
    <name type="scientific">Marinobacterium aestuariivivens</name>
    <dbReference type="NCBI Taxonomy" id="1698799"/>
    <lineage>
        <taxon>Bacteria</taxon>
        <taxon>Pseudomonadati</taxon>
        <taxon>Pseudomonadota</taxon>
        <taxon>Gammaproteobacteria</taxon>
        <taxon>Oceanospirillales</taxon>
        <taxon>Oceanospirillaceae</taxon>
        <taxon>Marinobacterium</taxon>
    </lineage>
</organism>
<dbReference type="InterPro" id="IPR022737">
    <property type="entry name" value="RapA_C"/>
</dbReference>
<keyword evidence="2" id="KW-0175">Coiled coil</keyword>
<evidence type="ECO:0000256" key="1">
    <source>
        <dbReference type="ARBA" id="ARBA00022801"/>
    </source>
</evidence>
<dbReference type="Gene3D" id="3.40.50.300">
    <property type="entry name" value="P-loop containing nucleotide triphosphate hydrolases"/>
    <property type="match status" value="1"/>
</dbReference>
<dbReference type="CDD" id="cd18793">
    <property type="entry name" value="SF2_C_SNF"/>
    <property type="match status" value="1"/>
</dbReference>
<sequence length="647" mass="72525">MPGLLLLTATPEQLGPDGHFARLRLLDPDRYHDLQAFREEESEYRAISNLVERLQAEDVRQQLHDAPDLVRALEHYLGAAAVQKMRDELEQGDIDQLIEDAINSLLDRHGTGRVLFRNTRDAVAGFPKRELFRYPLRMPQAYADLLAGAASESALHPEALCEDDDWLEWDPRVEWLVDWLRDHRDDKALVICARKDTARALEKQMRLFEGIRAAVFHEGLSLIERDRAAAYFADEDDSAQVLICSEIGSEGRNFQFAHHLVLFDLPLNPDLLEQRIGRLDRIGQRRDVAIHVPYFEESPQAVLLNWFDLGINAFSRSCAAAQALFQTFAPPLKALLDDYSEAGLEQLLDDTRHRADELQTELQAGRDRLLELNSCQPEPAARILEQVSEASRSLELASYMERAFDLFGVEQQTHGADSLVLQPGDHMQVSSLPGLPEDGITATYQRSLALSREDMQFLTWEHPLVSGVMELIADGEFGNATLCSLKLPPLPPGTLLVETFYRLHCVAPRALQLQRYLPQHAVRLVLDSNGNDLSAIIAHGHLNKLAERVPRRTAQTVISHARSQIAELIEKADGLVAAQDEGVRASARAQAESLLGAEIERLQALARVNPSIRDSEVAALEQQRDEVLAHIDQVELKLDALRIAVVG</sequence>
<dbReference type="InterPro" id="IPR049730">
    <property type="entry name" value="SNF2/RAD54-like_C"/>
</dbReference>
<accession>A0ABW2A852</accession>
<dbReference type="Gene3D" id="3.30.360.80">
    <property type="match status" value="1"/>
</dbReference>
<dbReference type="Pfam" id="PF00271">
    <property type="entry name" value="Helicase_C"/>
    <property type="match status" value="1"/>
</dbReference>
<evidence type="ECO:0000259" key="3">
    <source>
        <dbReference type="PROSITE" id="PS51194"/>
    </source>
</evidence>
<feature type="domain" description="Helicase C-terminal" evidence="3">
    <location>
        <begin position="172"/>
        <end position="336"/>
    </location>
</feature>